<evidence type="ECO:0000256" key="1">
    <source>
        <dbReference type="ARBA" id="ARBA00022679"/>
    </source>
</evidence>
<dbReference type="PANTHER" id="PTHR46401:SF2">
    <property type="entry name" value="GLYCOSYLTRANSFERASE WBBK-RELATED"/>
    <property type="match status" value="1"/>
</dbReference>
<dbReference type="CDD" id="cd03801">
    <property type="entry name" value="GT4_PimA-like"/>
    <property type="match status" value="1"/>
</dbReference>
<dbReference type="AlphaFoldDB" id="A0A5M6I1V5"/>
<dbReference type="SUPFAM" id="SSF53756">
    <property type="entry name" value="UDP-Glycosyltransferase/glycogen phosphorylase"/>
    <property type="match status" value="1"/>
</dbReference>
<sequence>MLAALIGDQAFDQRPRPGIELGLAGVRLGSGIELGICGLRRRGRSCMHGDGLLARMASRPAIGYETSMPDPLRVAIVLPRHMRFSRRGATSIDLVAHDLLLFSRHRASSVVVAELVDDPFDDVAVVPFARWPFEPHAVLGWRLGRRVAVRGVDVVVVHQHLPTAAALTRAVAPVPVVFHTHGWPKPPKNPFDRVRRHHLLSRFAGIVLVSEACRAAFVEAWGPDIPSHAVPNALDLSTWRPAAAREPLIVMAARLSPEKGLLETAQALAKVLPALPDDWRAEMFGAMGDRFPDYTAAVSAALAPLGERVTLHGDRPHADVQAAFERAAIALVPSKVREAFGRTALEAFAGGAAVAASPVGGLAELIEGCALPLPDVSADAIAEAIRRLAADEILRADLAAKGQGRAAGFDIRTAAAAYDGLLEAAAASPKR</sequence>
<comment type="caution">
    <text evidence="4">The sequence shown here is derived from an EMBL/GenBank/DDBJ whole genome shotgun (WGS) entry which is preliminary data.</text>
</comment>
<dbReference type="PANTHER" id="PTHR46401">
    <property type="entry name" value="GLYCOSYLTRANSFERASE WBBK-RELATED"/>
    <property type="match status" value="1"/>
</dbReference>
<evidence type="ECO:0000313" key="4">
    <source>
        <dbReference type="EMBL" id="KAA5601857.1"/>
    </source>
</evidence>
<evidence type="ECO:0000259" key="2">
    <source>
        <dbReference type="Pfam" id="PF00534"/>
    </source>
</evidence>
<dbReference type="InterPro" id="IPR028098">
    <property type="entry name" value="Glyco_trans_4-like_N"/>
</dbReference>
<keyword evidence="1 4" id="KW-0808">Transferase</keyword>
<keyword evidence="5" id="KW-1185">Reference proteome</keyword>
<dbReference type="Gene3D" id="3.40.50.2000">
    <property type="entry name" value="Glycogen Phosphorylase B"/>
    <property type="match status" value="2"/>
</dbReference>
<dbReference type="OrthoDB" id="9807414at2"/>
<gene>
    <name evidence="4" type="ORF">F1193_07970</name>
</gene>
<dbReference type="GO" id="GO:0016757">
    <property type="term" value="F:glycosyltransferase activity"/>
    <property type="evidence" value="ECO:0007669"/>
    <property type="project" value="InterPro"/>
</dbReference>
<dbReference type="GO" id="GO:0009103">
    <property type="term" value="P:lipopolysaccharide biosynthetic process"/>
    <property type="evidence" value="ECO:0007669"/>
    <property type="project" value="TreeGrafter"/>
</dbReference>
<protein>
    <submittedName>
        <fullName evidence="4">Glycosyltransferase family 4 protein</fullName>
    </submittedName>
</protein>
<proteinExistence type="predicted"/>
<evidence type="ECO:0000313" key="5">
    <source>
        <dbReference type="Proteomes" id="UP000323886"/>
    </source>
</evidence>
<feature type="domain" description="Glycosyltransferase subfamily 4-like N-terminal" evidence="3">
    <location>
        <begin position="114"/>
        <end position="237"/>
    </location>
</feature>
<feature type="domain" description="Glycosyl transferase family 1" evidence="2">
    <location>
        <begin position="245"/>
        <end position="403"/>
    </location>
</feature>
<accession>A0A5M6I1V5</accession>
<dbReference type="InterPro" id="IPR001296">
    <property type="entry name" value="Glyco_trans_1"/>
</dbReference>
<dbReference type="Proteomes" id="UP000323886">
    <property type="component" value="Unassembled WGS sequence"/>
</dbReference>
<organism evidence="4 5">
    <name type="scientific">Blastochloris sulfoviridis</name>
    <dbReference type="NCBI Taxonomy" id="50712"/>
    <lineage>
        <taxon>Bacteria</taxon>
        <taxon>Pseudomonadati</taxon>
        <taxon>Pseudomonadota</taxon>
        <taxon>Alphaproteobacteria</taxon>
        <taxon>Hyphomicrobiales</taxon>
        <taxon>Blastochloridaceae</taxon>
        <taxon>Blastochloris</taxon>
    </lineage>
</organism>
<reference evidence="4 5" key="1">
    <citation type="submission" date="2019-09" db="EMBL/GenBank/DDBJ databases">
        <title>Draft Whole-Genome sequence of Blastochloris sulfoviridis DSM 729.</title>
        <authorList>
            <person name="Meyer T.E."/>
            <person name="Kyndt J.A."/>
        </authorList>
    </citation>
    <scope>NUCLEOTIDE SEQUENCE [LARGE SCALE GENOMIC DNA]</scope>
    <source>
        <strain evidence="4 5">DSM 729</strain>
    </source>
</reference>
<name>A0A5M6I1V5_9HYPH</name>
<dbReference type="EMBL" id="VWPL01000011">
    <property type="protein sequence ID" value="KAA5601857.1"/>
    <property type="molecule type" value="Genomic_DNA"/>
</dbReference>
<dbReference type="Pfam" id="PF00534">
    <property type="entry name" value="Glycos_transf_1"/>
    <property type="match status" value="1"/>
</dbReference>
<dbReference type="Pfam" id="PF13439">
    <property type="entry name" value="Glyco_transf_4"/>
    <property type="match status" value="1"/>
</dbReference>
<evidence type="ECO:0000259" key="3">
    <source>
        <dbReference type="Pfam" id="PF13439"/>
    </source>
</evidence>